<evidence type="ECO:0000256" key="1">
    <source>
        <dbReference type="SAM" id="MobiDB-lite"/>
    </source>
</evidence>
<proteinExistence type="predicted"/>
<evidence type="ECO:0000313" key="3">
    <source>
        <dbReference type="Proteomes" id="UP000324800"/>
    </source>
</evidence>
<accession>A0A5J4VPD9</accession>
<dbReference type="AlphaFoldDB" id="A0A5J4VPD9"/>
<reference evidence="2 3" key="1">
    <citation type="submission" date="2019-03" db="EMBL/GenBank/DDBJ databases">
        <title>Single cell metagenomics reveals metabolic interactions within the superorganism composed of flagellate Streblomastix strix and complex community of Bacteroidetes bacteria on its surface.</title>
        <authorList>
            <person name="Treitli S.C."/>
            <person name="Kolisko M."/>
            <person name="Husnik F."/>
            <person name="Keeling P."/>
            <person name="Hampl V."/>
        </authorList>
    </citation>
    <scope>NUCLEOTIDE SEQUENCE [LARGE SCALE GENOMIC DNA]</scope>
    <source>
        <strain evidence="2">ST1C</strain>
    </source>
</reference>
<feature type="non-terminal residue" evidence="2">
    <location>
        <position position="1"/>
    </location>
</feature>
<feature type="region of interest" description="Disordered" evidence="1">
    <location>
        <begin position="1"/>
        <end position="23"/>
    </location>
</feature>
<organism evidence="2 3">
    <name type="scientific">Streblomastix strix</name>
    <dbReference type="NCBI Taxonomy" id="222440"/>
    <lineage>
        <taxon>Eukaryota</taxon>
        <taxon>Metamonada</taxon>
        <taxon>Preaxostyla</taxon>
        <taxon>Oxymonadida</taxon>
        <taxon>Streblomastigidae</taxon>
        <taxon>Streblomastix</taxon>
    </lineage>
</organism>
<name>A0A5J4VPD9_9EUKA</name>
<dbReference type="Proteomes" id="UP000324800">
    <property type="component" value="Unassembled WGS sequence"/>
</dbReference>
<comment type="caution">
    <text evidence="2">The sequence shown here is derived from an EMBL/GenBank/DDBJ whole genome shotgun (WGS) entry which is preliminary data.</text>
</comment>
<protein>
    <submittedName>
        <fullName evidence="2">Uncharacterized protein</fullName>
    </submittedName>
</protein>
<evidence type="ECO:0000313" key="2">
    <source>
        <dbReference type="EMBL" id="KAA6384508.1"/>
    </source>
</evidence>
<sequence>TPTEVVDDQKAQQDATNAEEEAQHVDLFNIEGVNKQSKSSLSLQEVIYNPEEYNQCSGRNISSSFVLPHQDVPTLGNLRHAESSEVQITISADEEHEAPMIKQKETDDS</sequence>
<gene>
    <name evidence="2" type="ORF">EZS28_019966</name>
</gene>
<dbReference type="EMBL" id="SNRW01005726">
    <property type="protein sequence ID" value="KAA6384508.1"/>
    <property type="molecule type" value="Genomic_DNA"/>
</dbReference>